<keyword evidence="3" id="KW-1185">Reference proteome</keyword>
<reference evidence="2 3" key="1">
    <citation type="submission" date="2019-04" db="EMBL/GenBank/DDBJ databases">
        <title>Friends and foes A comparative genomics study of 23 Aspergillus species from section Flavi.</title>
        <authorList>
            <consortium name="DOE Joint Genome Institute"/>
            <person name="Kjaerbolling I."/>
            <person name="Vesth T."/>
            <person name="Frisvad J.C."/>
            <person name="Nybo J.L."/>
            <person name="Theobald S."/>
            <person name="Kildgaard S."/>
            <person name="Isbrandt T."/>
            <person name="Kuo A."/>
            <person name="Sato A."/>
            <person name="Lyhne E.K."/>
            <person name="Kogle M.E."/>
            <person name="Wiebenga A."/>
            <person name="Kun R.S."/>
            <person name="Lubbers R.J."/>
            <person name="Makela M.R."/>
            <person name="Barry K."/>
            <person name="Chovatia M."/>
            <person name="Clum A."/>
            <person name="Daum C."/>
            <person name="Haridas S."/>
            <person name="He G."/>
            <person name="LaButti K."/>
            <person name="Lipzen A."/>
            <person name="Mondo S."/>
            <person name="Riley R."/>
            <person name="Salamov A."/>
            <person name="Simmons B.A."/>
            <person name="Magnuson J.K."/>
            <person name="Henrissat B."/>
            <person name="Mortensen U.H."/>
            <person name="Larsen T.O."/>
            <person name="Devries R.P."/>
            <person name="Grigoriev I.V."/>
            <person name="Machida M."/>
            <person name="Baker S.E."/>
            <person name="Andersen M.R."/>
        </authorList>
    </citation>
    <scope>NUCLEOTIDE SEQUENCE [LARGE SCALE GENOMIC DNA]</scope>
    <source>
        <strain evidence="2 3">IBT 18842</strain>
    </source>
</reference>
<keyword evidence="1" id="KW-0472">Membrane</keyword>
<proteinExistence type="predicted"/>
<accession>A0A5N6TEK0</accession>
<keyword evidence="1" id="KW-0812">Transmembrane</keyword>
<dbReference type="Proteomes" id="UP000325780">
    <property type="component" value="Unassembled WGS sequence"/>
</dbReference>
<organism evidence="2 3">
    <name type="scientific">Aspergillus avenaceus</name>
    <dbReference type="NCBI Taxonomy" id="36643"/>
    <lineage>
        <taxon>Eukaryota</taxon>
        <taxon>Fungi</taxon>
        <taxon>Dikarya</taxon>
        <taxon>Ascomycota</taxon>
        <taxon>Pezizomycotina</taxon>
        <taxon>Eurotiomycetes</taxon>
        <taxon>Eurotiomycetidae</taxon>
        <taxon>Eurotiales</taxon>
        <taxon>Aspergillaceae</taxon>
        <taxon>Aspergillus</taxon>
        <taxon>Aspergillus subgen. Circumdati</taxon>
    </lineage>
</organism>
<sequence>MSVIKGVSVSFTVLLFFFLFLLFGSKHLQGSLTGSFLFFSFLFFSFCFFVFYKASVCMATCTFSFNLLI</sequence>
<keyword evidence="1" id="KW-1133">Transmembrane helix</keyword>
<evidence type="ECO:0000313" key="3">
    <source>
        <dbReference type="Proteomes" id="UP000325780"/>
    </source>
</evidence>
<feature type="transmembrane region" description="Helical" evidence="1">
    <location>
        <begin position="36"/>
        <end position="54"/>
    </location>
</feature>
<protein>
    <submittedName>
        <fullName evidence="2">Uncharacterized protein</fullName>
    </submittedName>
</protein>
<evidence type="ECO:0000256" key="1">
    <source>
        <dbReference type="SAM" id="Phobius"/>
    </source>
</evidence>
<dbReference type="EMBL" id="ML742441">
    <property type="protein sequence ID" value="KAE8144762.1"/>
    <property type="molecule type" value="Genomic_DNA"/>
</dbReference>
<evidence type="ECO:0000313" key="2">
    <source>
        <dbReference type="EMBL" id="KAE8144762.1"/>
    </source>
</evidence>
<feature type="transmembrane region" description="Helical" evidence="1">
    <location>
        <begin position="6"/>
        <end position="24"/>
    </location>
</feature>
<dbReference type="AlphaFoldDB" id="A0A5N6TEK0"/>
<gene>
    <name evidence="2" type="ORF">BDV25DRAFT_86308</name>
</gene>
<name>A0A5N6TEK0_ASPAV</name>